<dbReference type="EMBL" id="CP053418">
    <property type="protein sequence ID" value="QJW84155.1"/>
    <property type="molecule type" value="Genomic_DNA"/>
</dbReference>
<feature type="domain" description="Peptidase M48" evidence="9">
    <location>
        <begin position="92"/>
        <end position="234"/>
    </location>
</feature>
<keyword evidence="8" id="KW-0732">Signal</keyword>
<name>A0ABX6P402_9BURK</name>
<evidence type="ECO:0000259" key="9">
    <source>
        <dbReference type="Pfam" id="PF01435"/>
    </source>
</evidence>
<keyword evidence="11" id="KW-1185">Reference proteome</keyword>
<comment type="cofactor">
    <cofactor evidence="6">
        <name>Zn(2+)</name>
        <dbReference type="ChEBI" id="CHEBI:29105"/>
    </cofactor>
    <text evidence="6">Binds 1 zinc ion per subunit.</text>
</comment>
<keyword evidence="1 6" id="KW-0645">Protease</keyword>
<feature type="signal peptide" evidence="8">
    <location>
        <begin position="1"/>
        <end position="19"/>
    </location>
</feature>
<evidence type="ECO:0000256" key="4">
    <source>
        <dbReference type="ARBA" id="ARBA00022833"/>
    </source>
</evidence>
<dbReference type="Pfam" id="PF01435">
    <property type="entry name" value="Peptidase_M48"/>
    <property type="match status" value="1"/>
</dbReference>
<comment type="similarity">
    <text evidence="6">Belongs to the peptidase M48 family.</text>
</comment>
<feature type="chain" id="PRO_5047230935" evidence="8">
    <location>
        <begin position="20"/>
        <end position="242"/>
    </location>
</feature>
<gene>
    <name evidence="10" type="ORF">HK414_10480</name>
</gene>
<proteinExistence type="inferred from homology"/>
<evidence type="ECO:0000256" key="1">
    <source>
        <dbReference type="ARBA" id="ARBA00022670"/>
    </source>
</evidence>
<dbReference type="InterPro" id="IPR001915">
    <property type="entry name" value="Peptidase_M48"/>
</dbReference>
<feature type="compositionally biased region" description="Basic and acidic residues" evidence="7">
    <location>
        <begin position="229"/>
        <end position="242"/>
    </location>
</feature>
<accession>A0ABX6P402</accession>
<evidence type="ECO:0000256" key="8">
    <source>
        <dbReference type="SAM" id="SignalP"/>
    </source>
</evidence>
<keyword evidence="4 6" id="KW-0862">Zinc</keyword>
<feature type="region of interest" description="Disordered" evidence="7">
    <location>
        <begin position="217"/>
        <end position="242"/>
    </location>
</feature>
<evidence type="ECO:0000256" key="6">
    <source>
        <dbReference type="RuleBase" id="RU003983"/>
    </source>
</evidence>
<evidence type="ECO:0000313" key="10">
    <source>
        <dbReference type="EMBL" id="QJW84155.1"/>
    </source>
</evidence>
<reference evidence="10 11" key="1">
    <citation type="submission" date="2020-05" db="EMBL/GenBank/DDBJ databases">
        <title>Ramlibacter rhizophilus sp. nov., isolated from rhizosphere soil of national flower Mugunghwa from South Korea.</title>
        <authorList>
            <person name="Zheng-Fei Y."/>
            <person name="Huan T."/>
        </authorList>
    </citation>
    <scope>NUCLEOTIDE SEQUENCE [LARGE SCALE GENOMIC DNA]</scope>
    <source>
        <strain evidence="10 11">H242</strain>
    </source>
</reference>
<evidence type="ECO:0000313" key="11">
    <source>
        <dbReference type="Proteomes" id="UP000500826"/>
    </source>
</evidence>
<dbReference type="Gene3D" id="3.30.2010.10">
    <property type="entry name" value="Metalloproteases ('zincins'), catalytic domain"/>
    <property type="match status" value="1"/>
</dbReference>
<organism evidence="10 11">
    <name type="scientific">Ramlibacter terrae</name>
    <dbReference type="NCBI Taxonomy" id="2732511"/>
    <lineage>
        <taxon>Bacteria</taxon>
        <taxon>Pseudomonadati</taxon>
        <taxon>Pseudomonadota</taxon>
        <taxon>Betaproteobacteria</taxon>
        <taxon>Burkholderiales</taxon>
        <taxon>Comamonadaceae</taxon>
        <taxon>Ramlibacter</taxon>
    </lineage>
</organism>
<keyword evidence="3 6" id="KW-0378">Hydrolase</keyword>
<evidence type="ECO:0000256" key="5">
    <source>
        <dbReference type="ARBA" id="ARBA00023049"/>
    </source>
</evidence>
<keyword evidence="5 6" id="KW-0482">Metalloprotease</keyword>
<dbReference type="GO" id="GO:0008237">
    <property type="term" value="F:metallopeptidase activity"/>
    <property type="evidence" value="ECO:0007669"/>
    <property type="project" value="UniProtKB-KW"/>
</dbReference>
<evidence type="ECO:0000256" key="3">
    <source>
        <dbReference type="ARBA" id="ARBA00022801"/>
    </source>
</evidence>
<sequence>MLRKVFVMGVSLCQAVAAAASERDAGHSTLHDRCFSSTQRSSELGAADVPLADRLRNARVPLPPRFHDALARLKPFAHLPKGVKPELVGSHAVRSASVLSSGTIFVSSRLWRDEDALDREEAAAVIAHELAHTELSHVKDKLCEAVALSGDESLSLNAAAGAAHRAIRAGDDQLAVRMMQGNHQRELQADRRAAELLRLAGLPDAALPRMLVKLAQGDGGGHSGTHPALETRLEKPGVRVAR</sequence>
<evidence type="ECO:0000256" key="7">
    <source>
        <dbReference type="SAM" id="MobiDB-lite"/>
    </source>
</evidence>
<reference evidence="10 11" key="2">
    <citation type="submission" date="2020-05" db="EMBL/GenBank/DDBJ databases">
        <authorList>
            <person name="Khan S.A."/>
            <person name="Jeon C.O."/>
            <person name="Chun B.H."/>
        </authorList>
    </citation>
    <scope>NUCLEOTIDE SEQUENCE [LARGE SCALE GENOMIC DNA]</scope>
    <source>
        <strain evidence="10 11">H242</strain>
    </source>
</reference>
<protein>
    <submittedName>
        <fullName evidence="10">M48 family metalloprotease</fullName>
    </submittedName>
</protein>
<evidence type="ECO:0000256" key="2">
    <source>
        <dbReference type="ARBA" id="ARBA00022723"/>
    </source>
</evidence>
<keyword evidence="2" id="KW-0479">Metal-binding</keyword>
<dbReference type="Proteomes" id="UP000500826">
    <property type="component" value="Chromosome"/>
</dbReference>